<dbReference type="PROSITE" id="PS50893">
    <property type="entry name" value="ABC_TRANSPORTER_2"/>
    <property type="match status" value="1"/>
</dbReference>
<evidence type="ECO:0000313" key="7">
    <source>
        <dbReference type="Proteomes" id="UP001344251"/>
    </source>
</evidence>
<dbReference type="InterPro" id="IPR013611">
    <property type="entry name" value="Transp-assoc_OB_typ2"/>
</dbReference>
<evidence type="ECO:0000256" key="1">
    <source>
        <dbReference type="ARBA" id="ARBA00022448"/>
    </source>
</evidence>
<dbReference type="PANTHER" id="PTHR42781">
    <property type="entry name" value="SPERMIDINE/PUTRESCINE IMPORT ATP-BINDING PROTEIN POTA"/>
    <property type="match status" value="1"/>
</dbReference>
<dbReference type="Gene3D" id="3.40.50.300">
    <property type="entry name" value="P-loop containing nucleotide triphosphate hydrolases"/>
    <property type="match status" value="1"/>
</dbReference>
<feature type="domain" description="ABC transporter" evidence="5">
    <location>
        <begin position="26"/>
        <end position="260"/>
    </location>
</feature>
<evidence type="ECO:0000256" key="2">
    <source>
        <dbReference type="ARBA" id="ARBA00022741"/>
    </source>
</evidence>
<feature type="region of interest" description="Disordered" evidence="4">
    <location>
        <begin position="270"/>
        <end position="291"/>
    </location>
</feature>
<evidence type="ECO:0000256" key="3">
    <source>
        <dbReference type="ARBA" id="ARBA00022840"/>
    </source>
</evidence>
<dbReference type="EMBL" id="CP109106">
    <property type="protein sequence ID" value="WSB71115.1"/>
    <property type="molecule type" value="Genomic_DNA"/>
</dbReference>
<dbReference type="InterPro" id="IPR003439">
    <property type="entry name" value="ABC_transporter-like_ATP-bd"/>
</dbReference>
<dbReference type="PROSITE" id="PS00211">
    <property type="entry name" value="ABC_TRANSPORTER_1"/>
    <property type="match status" value="1"/>
</dbReference>
<dbReference type="PANTHER" id="PTHR42781:SF4">
    <property type="entry name" value="SPERMIDINE_PUTRESCINE IMPORT ATP-BINDING PROTEIN POTA"/>
    <property type="match status" value="1"/>
</dbReference>
<dbReference type="Gene3D" id="2.40.50.100">
    <property type="match status" value="1"/>
</dbReference>
<dbReference type="SMART" id="SM00382">
    <property type="entry name" value="AAA"/>
    <property type="match status" value="1"/>
</dbReference>
<dbReference type="Pfam" id="PF08402">
    <property type="entry name" value="TOBE_2"/>
    <property type="match status" value="1"/>
</dbReference>
<organism evidence="6 7">
    <name type="scientific">Streptomyces decoyicus</name>
    <dbReference type="NCBI Taxonomy" id="249567"/>
    <lineage>
        <taxon>Bacteria</taxon>
        <taxon>Bacillati</taxon>
        <taxon>Actinomycetota</taxon>
        <taxon>Actinomycetes</taxon>
        <taxon>Kitasatosporales</taxon>
        <taxon>Streptomycetaceae</taxon>
        <taxon>Streptomyces</taxon>
    </lineage>
</organism>
<feature type="compositionally biased region" description="Low complexity" evidence="4">
    <location>
        <begin position="7"/>
        <end position="23"/>
    </location>
</feature>
<dbReference type="InterPro" id="IPR008995">
    <property type="entry name" value="Mo/tungstate-bd_C_term_dom"/>
</dbReference>
<evidence type="ECO:0000313" key="6">
    <source>
        <dbReference type="EMBL" id="WSB71115.1"/>
    </source>
</evidence>
<dbReference type="SUPFAM" id="SSF52540">
    <property type="entry name" value="P-loop containing nucleoside triphosphate hydrolases"/>
    <property type="match status" value="1"/>
</dbReference>
<keyword evidence="3 6" id="KW-0067">ATP-binding</keyword>
<dbReference type="RefSeq" id="WP_326620694.1">
    <property type="nucleotide sequence ID" value="NZ_CP109106.1"/>
</dbReference>
<reference evidence="6 7" key="1">
    <citation type="submission" date="2022-10" db="EMBL/GenBank/DDBJ databases">
        <title>The complete genomes of actinobacterial strains from the NBC collection.</title>
        <authorList>
            <person name="Joergensen T.S."/>
            <person name="Alvarez Arevalo M."/>
            <person name="Sterndorff E.B."/>
            <person name="Faurdal D."/>
            <person name="Vuksanovic O."/>
            <person name="Mourched A.-S."/>
            <person name="Charusanti P."/>
            <person name="Shaw S."/>
            <person name="Blin K."/>
            <person name="Weber T."/>
        </authorList>
    </citation>
    <scope>NUCLEOTIDE SEQUENCE [LARGE SCALE GENOMIC DNA]</scope>
    <source>
        <strain evidence="6 7">NBC 01774</strain>
    </source>
</reference>
<dbReference type="InterPro" id="IPR050093">
    <property type="entry name" value="ABC_SmlMolc_Importer"/>
</dbReference>
<dbReference type="InterPro" id="IPR027417">
    <property type="entry name" value="P-loop_NTPase"/>
</dbReference>
<feature type="region of interest" description="Disordered" evidence="4">
    <location>
        <begin position="1"/>
        <end position="23"/>
    </location>
</feature>
<evidence type="ECO:0000256" key="4">
    <source>
        <dbReference type="SAM" id="MobiDB-lite"/>
    </source>
</evidence>
<sequence length="408" mass="42948">MPAPALTAPGRAAGRPTAPAEPASGIRFDHVSVTYGKHGQHTVLDSFDLTVEPGEVMALLGPSGSGKTTALRAVAGFVRPVSGRVLIGGRDVTGLPPHKRGIGMVVQQYALFPHMKVAENVAFGLRAQKTPRAEIPGRVAEALEMTGMAAYADRHPRELSGGQQQRVAIARALAIRPGVLLLDEPLSALDAQLRSGMLAELARLHRELPDVSILYVTHDQVEALTLADRIAVLDRARLQDCGTPQQLYRRPRSEFTASFVGTANLLPVTVRRGGDGRSDGNGIGNGDANGDANGGSVDFAGRTLTVPVGDGVAEGATATLCLRPHLIGLGESPHGDGHGTTLRGTVTEVQWRGSTHRLYVAVDGHRVLADVRELRQTPALGEQVALHFAPEDAVLIPAGLTEDGVHDA</sequence>
<dbReference type="Pfam" id="PF00005">
    <property type="entry name" value="ABC_tran"/>
    <property type="match status" value="1"/>
</dbReference>
<evidence type="ECO:0000259" key="5">
    <source>
        <dbReference type="PROSITE" id="PS50893"/>
    </source>
</evidence>
<keyword evidence="7" id="KW-1185">Reference proteome</keyword>
<dbReference type="InterPro" id="IPR017871">
    <property type="entry name" value="ABC_transporter-like_CS"/>
</dbReference>
<dbReference type="GO" id="GO:0005524">
    <property type="term" value="F:ATP binding"/>
    <property type="evidence" value="ECO:0007669"/>
    <property type="project" value="UniProtKB-KW"/>
</dbReference>
<dbReference type="InterPro" id="IPR003593">
    <property type="entry name" value="AAA+_ATPase"/>
</dbReference>
<keyword evidence="1" id="KW-0813">Transport</keyword>
<dbReference type="SUPFAM" id="SSF50331">
    <property type="entry name" value="MOP-like"/>
    <property type="match status" value="1"/>
</dbReference>
<dbReference type="Proteomes" id="UP001344251">
    <property type="component" value="Chromosome"/>
</dbReference>
<name>A0ABZ1FL10_9ACTN</name>
<accession>A0ABZ1FL10</accession>
<proteinExistence type="predicted"/>
<protein>
    <submittedName>
        <fullName evidence="6">ABC transporter ATP-binding protein</fullName>
    </submittedName>
</protein>
<gene>
    <name evidence="6" type="ORF">OG863_25960</name>
</gene>
<keyword evidence="2" id="KW-0547">Nucleotide-binding</keyword>